<proteinExistence type="predicted"/>
<organism evidence="3 4">
    <name type="scientific">Galerina marginata (strain CBS 339.88)</name>
    <dbReference type="NCBI Taxonomy" id="685588"/>
    <lineage>
        <taxon>Eukaryota</taxon>
        <taxon>Fungi</taxon>
        <taxon>Dikarya</taxon>
        <taxon>Basidiomycota</taxon>
        <taxon>Agaricomycotina</taxon>
        <taxon>Agaricomycetes</taxon>
        <taxon>Agaricomycetidae</taxon>
        <taxon>Agaricales</taxon>
        <taxon>Agaricineae</taxon>
        <taxon>Strophariaceae</taxon>
        <taxon>Galerina</taxon>
    </lineage>
</organism>
<dbReference type="EMBL" id="KL142368">
    <property type="protein sequence ID" value="KDR84485.1"/>
    <property type="molecule type" value="Genomic_DNA"/>
</dbReference>
<name>A0A067TMR3_GALM3</name>
<dbReference type="InterPro" id="IPR056884">
    <property type="entry name" value="NPHP3-like_N"/>
</dbReference>
<protein>
    <recommendedName>
        <fullName evidence="2">Nephrocystin 3-like N-terminal domain-containing protein</fullName>
    </recommendedName>
</protein>
<reference evidence="4" key="1">
    <citation type="journal article" date="2014" name="Proc. Natl. Acad. Sci. U.S.A.">
        <title>Extensive sampling of basidiomycete genomes demonstrates inadequacy of the white-rot/brown-rot paradigm for wood decay fungi.</title>
        <authorList>
            <person name="Riley R."/>
            <person name="Salamov A.A."/>
            <person name="Brown D.W."/>
            <person name="Nagy L.G."/>
            <person name="Floudas D."/>
            <person name="Held B.W."/>
            <person name="Levasseur A."/>
            <person name="Lombard V."/>
            <person name="Morin E."/>
            <person name="Otillar R."/>
            <person name="Lindquist E.A."/>
            <person name="Sun H."/>
            <person name="LaButti K.M."/>
            <person name="Schmutz J."/>
            <person name="Jabbour D."/>
            <person name="Luo H."/>
            <person name="Baker S.E."/>
            <person name="Pisabarro A.G."/>
            <person name="Walton J.D."/>
            <person name="Blanchette R.A."/>
            <person name="Henrissat B."/>
            <person name="Martin F."/>
            <person name="Cullen D."/>
            <person name="Hibbett D.S."/>
            <person name="Grigoriev I.V."/>
        </authorList>
    </citation>
    <scope>NUCLEOTIDE SEQUENCE [LARGE SCALE GENOMIC DNA]</scope>
    <source>
        <strain evidence="4">CBS 339.88</strain>
    </source>
</reference>
<dbReference type="PANTHER" id="PTHR10039:SF14">
    <property type="entry name" value="NACHT DOMAIN-CONTAINING PROTEIN"/>
    <property type="match status" value="1"/>
</dbReference>
<keyword evidence="4" id="KW-1185">Reference proteome</keyword>
<feature type="domain" description="Nephrocystin 3-like N-terminal" evidence="2">
    <location>
        <begin position="116"/>
        <end position="265"/>
    </location>
</feature>
<dbReference type="HOGENOM" id="CLU_000288_6_10_1"/>
<evidence type="ECO:0000256" key="1">
    <source>
        <dbReference type="ARBA" id="ARBA00022737"/>
    </source>
</evidence>
<keyword evidence="1" id="KW-0677">Repeat</keyword>
<dbReference type="AlphaFoldDB" id="A0A067TMR3"/>
<evidence type="ECO:0000259" key="2">
    <source>
        <dbReference type="Pfam" id="PF24883"/>
    </source>
</evidence>
<accession>A0A067TMR3</accession>
<gene>
    <name evidence="3" type="ORF">GALMADRAFT_714976</name>
</gene>
<dbReference type="OrthoDB" id="163438at2759"/>
<sequence>MGCPGMDIPSSFRLLRLFRLSPRQMFSSSAVITGGTFIQQTQRVENQHAQQLGPNPRGGFERLYEAVSPAAFHDRFDITNHQSEPHTDVLTHIMDWVSGNGASESDSQIQSGQAFMMVVYAAPGTRIALAQTIAERCQQGNTLLASFFFSHADASRNHARSLVATISYQVALTLPAAKELIVAAVERDPLIFFKSLETQFLRLVIEPLHSASNHLDSPGSSLPHLVVIDVLDECDDEVVRTRILRLLFRTHREGALPPKVRFLLTTQPTSDVTAIISSQPSNDATTCLMLTGAYHRDEDIRLFLHNRFQHITADHPKRADIPSGWPSNHDVEELVRRASGQFIYALTVIRYVSSESHNPTTRLGIVLSLRRPRRHSLFPDLDALYTHILSTVDNINAVLRILGQLF</sequence>
<dbReference type="Pfam" id="PF24883">
    <property type="entry name" value="NPHP3_N"/>
    <property type="match status" value="1"/>
</dbReference>
<evidence type="ECO:0000313" key="3">
    <source>
        <dbReference type="EMBL" id="KDR84485.1"/>
    </source>
</evidence>
<evidence type="ECO:0000313" key="4">
    <source>
        <dbReference type="Proteomes" id="UP000027222"/>
    </source>
</evidence>
<dbReference type="PANTHER" id="PTHR10039">
    <property type="entry name" value="AMELOGENIN"/>
    <property type="match status" value="1"/>
</dbReference>
<dbReference type="Proteomes" id="UP000027222">
    <property type="component" value="Unassembled WGS sequence"/>
</dbReference>
<dbReference type="STRING" id="685588.A0A067TMR3"/>